<dbReference type="EMBL" id="BJXR01000006">
    <property type="protein sequence ID" value="GEN05268.1"/>
    <property type="molecule type" value="Genomic_DNA"/>
</dbReference>
<keyword evidence="2" id="KW-0378">Hydrolase</keyword>
<evidence type="ECO:0000259" key="3">
    <source>
        <dbReference type="Pfam" id="PF02230"/>
    </source>
</evidence>
<reference evidence="5 6" key="1">
    <citation type="submission" date="2016-10" db="EMBL/GenBank/DDBJ databases">
        <authorList>
            <person name="Varghese N."/>
            <person name="Submissions S."/>
        </authorList>
    </citation>
    <scope>NUCLEOTIDE SEQUENCE [LARGE SCALE GENOMIC DNA]</scope>
    <source>
        <strain evidence="5 6">DSM 16525</strain>
    </source>
</reference>
<dbReference type="Gene3D" id="3.40.50.1820">
    <property type="entry name" value="alpha/beta hydrolase"/>
    <property type="match status" value="1"/>
</dbReference>
<organism evidence="4 7">
    <name type="scientific">Myxococcus fulvus</name>
    <dbReference type="NCBI Taxonomy" id="33"/>
    <lineage>
        <taxon>Bacteria</taxon>
        <taxon>Pseudomonadati</taxon>
        <taxon>Myxococcota</taxon>
        <taxon>Myxococcia</taxon>
        <taxon>Myxococcales</taxon>
        <taxon>Cystobacterineae</taxon>
        <taxon>Myxococcaceae</taxon>
        <taxon>Myxococcus</taxon>
    </lineage>
</organism>
<sequence length="248" mass="26526">MSPPKLRRVATRLGELDCQVVDGLSEGATPELVVVLCHGFGAPATDLVMLAPELVALEASLAGRVRFVFPGAPLSLAQWGMASGRAWFHLPESIMRGQQRDWDTYGKSVPEGLPAARRAVTSVVDAVSTATKLPYNRIVLGGFSQGGMVTTDVALRLEECPAGLCILSGTLLAEAEWTQKAKARQGLPVFQAHGRHDDVLPFAAAERLRDTLVKAGLSVDFFPFDGPHTIDGEELKRVAAFLKARLGG</sequence>
<evidence type="ECO:0000313" key="5">
    <source>
        <dbReference type="EMBL" id="SET12985.1"/>
    </source>
</evidence>
<feature type="domain" description="Phospholipase/carboxylesterase/thioesterase" evidence="3">
    <location>
        <begin position="30"/>
        <end position="244"/>
    </location>
</feature>
<dbReference type="PANTHER" id="PTHR10655:SF17">
    <property type="entry name" value="LYSOPHOSPHOLIPASE-LIKE PROTEIN 1"/>
    <property type="match status" value="1"/>
</dbReference>
<evidence type="ECO:0000256" key="2">
    <source>
        <dbReference type="ARBA" id="ARBA00022801"/>
    </source>
</evidence>
<comment type="caution">
    <text evidence="4">The sequence shown here is derived from an EMBL/GenBank/DDBJ whole genome shotgun (WGS) entry which is preliminary data.</text>
</comment>
<dbReference type="EMBL" id="FOIB01000001">
    <property type="protein sequence ID" value="SET12985.1"/>
    <property type="molecule type" value="Genomic_DNA"/>
</dbReference>
<evidence type="ECO:0000313" key="6">
    <source>
        <dbReference type="Proteomes" id="UP000183760"/>
    </source>
</evidence>
<proteinExistence type="inferred from homology"/>
<dbReference type="OrthoDB" id="9780848at2"/>
<reference evidence="4 7" key="2">
    <citation type="submission" date="2019-07" db="EMBL/GenBank/DDBJ databases">
        <title>Whole genome shotgun sequence of Myxococcus fulvus NBRC 100333.</title>
        <authorList>
            <person name="Hosoyama A."/>
            <person name="Uohara A."/>
            <person name="Ohji S."/>
            <person name="Ichikawa N."/>
        </authorList>
    </citation>
    <scope>NUCLEOTIDE SEQUENCE [LARGE SCALE GENOMIC DNA]</scope>
    <source>
        <strain evidence="4 7">NBRC 100333</strain>
    </source>
</reference>
<evidence type="ECO:0000256" key="1">
    <source>
        <dbReference type="ARBA" id="ARBA00006499"/>
    </source>
</evidence>
<dbReference type="InterPro" id="IPR050565">
    <property type="entry name" value="LYPA1-2/EST-like"/>
</dbReference>
<comment type="similarity">
    <text evidence="1">Belongs to the AB hydrolase superfamily. AB hydrolase 2 family.</text>
</comment>
<dbReference type="SUPFAM" id="SSF53474">
    <property type="entry name" value="alpha/beta-Hydrolases"/>
    <property type="match status" value="1"/>
</dbReference>
<dbReference type="AlphaFoldDB" id="A0A511SVR9"/>
<accession>A0A511SVR9</accession>
<keyword evidence="6" id="KW-1185">Reference proteome</keyword>
<dbReference type="GO" id="GO:0016787">
    <property type="term" value="F:hydrolase activity"/>
    <property type="evidence" value="ECO:0007669"/>
    <property type="project" value="UniProtKB-KW"/>
</dbReference>
<protein>
    <submittedName>
        <fullName evidence="4">Lysophospholipase</fullName>
    </submittedName>
    <submittedName>
        <fullName evidence="5">Phospholipase/carboxylesterase</fullName>
    </submittedName>
</protein>
<dbReference type="Proteomes" id="UP000321514">
    <property type="component" value="Unassembled WGS sequence"/>
</dbReference>
<evidence type="ECO:0000313" key="4">
    <source>
        <dbReference type="EMBL" id="GEN05268.1"/>
    </source>
</evidence>
<evidence type="ECO:0000313" key="7">
    <source>
        <dbReference type="Proteomes" id="UP000321514"/>
    </source>
</evidence>
<dbReference type="Proteomes" id="UP000183760">
    <property type="component" value="Unassembled WGS sequence"/>
</dbReference>
<dbReference type="STRING" id="1334629.MFUL124B02_06855"/>
<name>A0A511SVR9_MYXFU</name>
<dbReference type="RefSeq" id="WP_074949584.1">
    <property type="nucleotide sequence ID" value="NZ_BJXR01000006.1"/>
</dbReference>
<dbReference type="PANTHER" id="PTHR10655">
    <property type="entry name" value="LYSOPHOSPHOLIPASE-RELATED"/>
    <property type="match status" value="1"/>
</dbReference>
<dbReference type="InterPro" id="IPR003140">
    <property type="entry name" value="PLipase/COase/thioEstase"/>
</dbReference>
<dbReference type="InterPro" id="IPR029058">
    <property type="entry name" value="AB_hydrolase_fold"/>
</dbReference>
<gene>
    <name evidence="4" type="ORF">MFU01_03050</name>
    <name evidence="5" type="ORF">SAMN05443572_1011188</name>
</gene>
<dbReference type="Pfam" id="PF02230">
    <property type="entry name" value="Abhydrolase_2"/>
    <property type="match status" value="1"/>
</dbReference>